<dbReference type="PROSITE" id="PS50043">
    <property type="entry name" value="HTH_LUXR_2"/>
    <property type="match status" value="1"/>
</dbReference>
<dbReference type="CDD" id="cd06170">
    <property type="entry name" value="LuxR_C_like"/>
    <property type="match status" value="1"/>
</dbReference>
<dbReference type="AlphaFoldDB" id="A0A6G7ZKG7"/>
<feature type="domain" description="Response regulatory" evidence="5">
    <location>
        <begin position="3"/>
        <end position="118"/>
    </location>
</feature>
<organism evidence="6 7">
    <name type="scientific">Sphingomonas sinipercae</name>
    <dbReference type="NCBI Taxonomy" id="2714944"/>
    <lineage>
        <taxon>Bacteria</taxon>
        <taxon>Pseudomonadati</taxon>
        <taxon>Pseudomonadota</taxon>
        <taxon>Alphaproteobacteria</taxon>
        <taxon>Sphingomonadales</taxon>
        <taxon>Sphingomonadaceae</taxon>
        <taxon>Sphingomonas</taxon>
    </lineage>
</organism>
<dbReference type="InterPro" id="IPR058245">
    <property type="entry name" value="NreC/VraR/RcsB-like_REC"/>
</dbReference>
<evidence type="ECO:0000256" key="3">
    <source>
        <dbReference type="PROSITE-ProRule" id="PRU00169"/>
    </source>
</evidence>
<dbReference type="PROSITE" id="PS50110">
    <property type="entry name" value="RESPONSE_REGULATORY"/>
    <property type="match status" value="1"/>
</dbReference>
<dbReference type="SUPFAM" id="SSF46894">
    <property type="entry name" value="C-terminal effector domain of the bipartite response regulators"/>
    <property type="match status" value="1"/>
</dbReference>
<dbReference type="GO" id="GO:0000160">
    <property type="term" value="P:phosphorelay signal transduction system"/>
    <property type="evidence" value="ECO:0007669"/>
    <property type="project" value="InterPro"/>
</dbReference>
<evidence type="ECO:0000259" key="4">
    <source>
        <dbReference type="PROSITE" id="PS50043"/>
    </source>
</evidence>
<dbReference type="PANTHER" id="PTHR43214">
    <property type="entry name" value="TWO-COMPONENT RESPONSE REGULATOR"/>
    <property type="match status" value="1"/>
</dbReference>
<dbReference type="Gene3D" id="3.40.50.2300">
    <property type="match status" value="1"/>
</dbReference>
<dbReference type="Pfam" id="PF00196">
    <property type="entry name" value="GerE"/>
    <property type="match status" value="1"/>
</dbReference>
<keyword evidence="1 3" id="KW-0597">Phosphoprotein</keyword>
<dbReference type="SMART" id="SM00421">
    <property type="entry name" value="HTH_LUXR"/>
    <property type="match status" value="1"/>
</dbReference>
<feature type="modified residue" description="4-aspartylphosphate" evidence="3">
    <location>
        <position position="53"/>
    </location>
</feature>
<dbReference type="Gene3D" id="1.10.10.10">
    <property type="entry name" value="Winged helix-like DNA-binding domain superfamily/Winged helix DNA-binding domain"/>
    <property type="match status" value="1"/>
</dbReference>
<proteinExistence type="predicted"/>
<dbReference type="RefSeq" id="WP_166092018.1">
    <property type="nucleotide sequence ID" value="NZ_CP049871.1"/>
</dbReference>
<dbReference type="EMBL" id="CP049871">
    <property type="protein sequence ID" value="QIL01471.1"/>
    <property type="molecule type" value="Genomic_DNA"/>
</dbReference>
<dbReference type="Pfam" id="PF00072">
    <property type="entry name" value="Response_reg"/>
    <property type="match status" value="1"/>
</dbReference>
<dbReference type="InterPro" id="IPR000792">
    <property type="entry name" value="Tscrpt_reg_LuxR_C"/>
</dbReference>
<dbReference type="Proteomes" id="UP000502502">
    <property type="component" value="Chromosome"/>
</dbReference>
<dbReference type="SUPFAM" id="SSF52172">
    <property type="entry name" value="CheY-like"/>
    <property type="match status" value="1"/>
</dbReference>
<protein>
    <submittedName>
        <fullName evidence="6">Response regulator transcription factor</fullName>
    </submittedName>
</protein>
<evidence type="ECO:0000259" key="5">
    <source>
        <dbReference type="PROSITE" id="PS50110"/>
    </source>
</evidence>
<keyword evidence="7" id="KW-1185">Reference proteome</keyword>
<sequence length="199" mass="21401">MTRLVLADDHPIIQGAVRSLLEGTHYELVATASSGSAALSMIAATKPDIALLDLQMPDGSGLDVLRKLRADKANIKVVLLTASIDRHALAEALKHEVDGIVLKNSDPTLLLECLNCVGSDRQWIDPQLASIAAEATGPSLTPRERDLVALVTEGLRHREIADRLGVTEGTVKVYLHGIFEKTGVSNRTELAMRARDLLG</sequence>
<dbReference type="CDD" id="cd17535">
    <property type="entry name" value="REC_NarL-like"/>
    <property type="match status" value="1"/>
</dbReference>
<keyword evidence="2" id="KW-0238">DNA-binding</keyword>
<dbReference type="InterPro" id="IPR011006">
    <property type="entry name" value="CheY-like_superfamily"/>
</dbReference>
<dbReference type="GO" id="GO:0006355">
    <property type="term" value="P:regulation of DNA-templated transcription"/>
    <property type="evidence" value="ECO:0007669"/>
    <property type="project" value="InterPro"/>
</dbReference>
<dbReference type="InterPro" id="IPR001789">
    <property type="entry name" value="Sig_transdc_resp-reg_receiver"/>
</dbReference>
<dbReference type="InterPro" id="IPR039420">
    <property type="entry name" value="WalR-like"/>
</dbReference>
<gene>
    <name evidence="6" type="ORF">G7078_00815</name>
</gene>
<evidence type="ECO:0000256" key="1">
    <source>
        <dbReference type="ARBA" id="ARBA00022553"/>
    </source>
</evidence>
<name>A0A6G7ZKG7_9SPHN</name>
<dbReference type="InterPro" id="IPR016032">
    <property type="entry name" value="Sig_transdc_resp-reg_C-effctor"/>
</dbReference>
<evidence type="ECO:0000313" key="7">
    <source>
        <dbReference type="Proteomes" id="UP000502502"/>
    </source>
</evidence>
<reference evidence="6 7" key="1">
    <citation type="submission" date="2020-03" db="EMBL/GenBank/DDBJ databases">
        <title>Sphingomonas sp. nov., isolated from fish.</title>
        <authorList>
            <person name="Hyun D.-W."/>
            <person name="Bae J.-W."/>
        </authorList>
    </citation>
    <scope>NUCLEOTIDE SEQUENCE [LARGE SCALE GENOMIC DNA]</scope>
    <source>
        <strain evidence="6 7">HDW15C</strain>
    </source>
</reference>
<evidence type="ECO:0000313" key="6">
    <source>
        <dbReference type="EMBL" id="QIL01471.1"/>
    </source>
</evidence>
<feature type="domain" description="HTH luxR-type" evidence="4">
    <location>
        <begin position="133"/>
        <end position="198"/>
    </location>
</feature>
<accession>A0A6G7ZKG7</accession>
<dbReference type="GO" id="GO:0003677">
    <property type="term" value="F:DNA binding"/>
    <property type="evidence" value="ECO:0007669"/>
    <property type="project" value="UniProtKB-KW"/>
</dbReference>
<evidence type="ECO:0000256" key="2">
    <source>
        <dbReference type="ARBA" id="ARBA00023125"/>
    </source>
</evidence>
<dbReference type="PANTHER" id="PTHR43214:SF38">
    <property type="entry name" value="NITRATE_NITRITE RESPONSE REGULATOR PROTEIN NARL"/>
    <property type="match status" value="1"/>
</dbReference>
<dbReference type="InterPro" id="IPR036388">
    <property type="entry name" value="WH-like_DNA-bd_sf"/>
</dbReference>
<dbReference type="PRINTS" id="PR00038">
    <property type="entry name" value="HTHLUXR"/>
</dbReference>
<dbReference type="SMART" id="SM00448">
    <property type="entry name" value="REC"/>
    <property type="match status" value="1"/>
</dbReference>
<dbReference type="KEGG" id="ssin:G7078_00815"/>